<sequence length="78" mass="8790">MIYVIGMLLCCSKKHLINPKNDKNDKNTANYNYDVIDAHIGRVLGLGLGLVFMMENLEKSCCCNIVVEVLKGYCLYTD</sequence>
<dbReference type="Proteomes" id="UP000887565">
    <property type="component" value="Unplaced"/>
</dbReference>
<evidence type="ECO:0000313" key="2">
    <source>
        <dbReference type="WBParaSite" id="nRc.2.0.1.t25052-RA"/>
    </source>
</evidence>
<name>A0A915JGF4_ROMCU</name>
<organism evidence="1 2">
    <name type="scientific">Romanomermis culicivorax</name>
    <name type="common">Nematode worm</name>
    <dbReference type="NCBI Taxonomy" id="13658"/>
    <lineage>
        <taxon>Eukaryota</taxon>
        <taxon>Metazoa</taxon>
        <taxon>Ecdysozoa</taxon>
        <taxon>Nematoda</taxon>
        <taxon>Enoplea</taxon>
        <taxon>Dorylaimia</taxon>
        <taxon>Mermithida</taxon>
        <taxon>Mermithoidea</taxon>
        <taxon>Mermithidae</taxon>
        <taxon>Romanomermis</taxon>
    </lineage>
</organism>
<evidence type="ECO:0000313" key="1">
    <source>
        <dbReference type="Proteomes" id="UP000887565"/>
    </source>
</evidence>
<protein>
    <submittedName>
        <fullName evidence="2">Uncharacterized protein</fullName>
    </submittedName>
</protein>
<keyword evidence="1" id="KW-1185">Reference proteome</keyword>
<reference evidence="2" key="1">
    <citation type="submission" date="2022-11" db="UniProtKB">
        <authorList>
            <consortium name="WormBaseParasite"/>
        </authorList>
    </citation>
    <scope>IDENTIFICATION</scope>
</reference>
<dbReference type="WBParaSite" id="nRc.2.0.1.t25052-RA">
    <property type="protein sequence ID" value="nRc.2.0.1.t25052-RA"/>
    <property type="gene ID" value="nRc.2.0.1.g25052"/>
</dbReference>
<proteinExistence type="predicted"/>
<accession>A0A915JGF4</accession>
<dbReference type="AlphaFoldDB" id="A0A915JGF4"/>